<sequence>MVNPDLVSHLSKLQLTEFVKAKLGPASRPPQVLSNWNPSPAGWVKINVDGSFLLGSNVGGVGGVFRDEA</sequence>
<proteinExistence type="predicted"/>
<reference evidence="2" key="2">
    <citation type="submission" date="2019-10" db="EMBL/GenBank/DDBJ databases">
        <title>A de novo genome assembly of a pear dwarfing rootstock.</title>
        <authorList>
            <person name="Wang F."/>
            <person name="Wang J."/>
            <person name="Li S."/>
            <person name="Zhang Y."/>
            <person name="Fang M."/>
            <person name="Ma L."/>
            <person name="Zhao Y."/>
            <person name="Jiang S."/>
        </authorList>
    </citation>
    <scope>NUCLEOTIDE SEQUENCE [LARGE SCALE GENOMIC DNA]</scope>
</reference>
<dbReference type="EMBL" id="SMOL01000753">
    <property type="protein sequence ID" value="KAB2599540.1"/>
    <property type="molecule type" value="Genomic_DNA"/>
</dbReference>
<evidence type="ECO:0000313" key="2">
    <source>
        <dbReference type="Proteomes" id="UP000327157"/>
    </source>
</evidence>
<comment type="caution">
    <text evidence="1">The sequence shown here is derived from an EMBL/GenBank/DDBJ whole genome shotgun (WGS) entry which is preliminary data.</text>
</comment>
<dbReference type="Proteomes" id="UP000327157">
    <property type="component" value="Chromosome 13"/>
</dbReference>
<protein>
    <submittedName>
        <fullName evidence="1">Uncharacterized protein</fullName>
    </submittedName>
</protein>
<keyword evidence="2" id="KW-1185">Reference proteome</keyword>
<name>A0A5N5FEE7_9ROSA</name>
<dbReference type="AlphaFoldDB" id="A0A5N5FEE7"/>
<organism evidence="1 2">
    <name type="scientific">Pyrus ussuriensis x Pyrus communis</name>
    <dbReference type="NCBI Taxonomy" id="2448454"/>
    <lineage>
        <taxon>Eukaryota</taxon>
        <taxon>Viridiplantae</taxon>
        <taxon>Streptophyta</taxon>
        <taxon>Embryophyta</taxon>
        <taxon>Tracheophyta</taxon>
        <taxon>Spermatophyta</taxon>
        <taxon>Magnoliopsida</taxon>
        <taxon>eudicotyledons</taxon>
        <taxon>Gunneridae</taxon>
        <taxon>Pentapetalae</taxon>
        <taxon>rosids</taxon>
        <taxon>fabids</taxon>
        <taxon>Rosales</taxon>
        <taxon>Rosaceae</taxon>
        <taxon>Amygdaloideae</taxon>
        <taxon>Maleae</taxon>
        <taxon>Pyrus</taxon>
    </lineage>
</organism>
<accession>A0A5N5FEE7</accession>
<gene>
    <name evidence="1" type="ORF">D8674_009811</name>
</gene>
<reference evidence="1 2" key="1">
    <citation type="submission" date="2019-09" db="EMBL/GenBank/DDBJ databases">
        <authorList>
            <person name="Ou C."/>
        </authorList>
    </citation>
    <scope>NUCLEOTIDE SEQUENCE [LARGE SCALE GENOMIC DNA]</scope>
    <source>
        <strain evidence="1">S2</strain>
        <tissue evidence="1">Leaf</tissue>
    </source>
</reference>
<evidence type="ECO:0000313" key="1">
    <source>
        <dbReference type="EMBL" id="KAB2599540.1"/>
    </source>
</evidence>
<reference evidence="1 2" key="3">
    <citation type="submission" date="2019-11" db="EMBL/GenBank/DDBJ databases">
        <title>A de novo genome assembly of a pear dwarfing rootstock.</title>
        <authorList>
            <person name="Wang F."/>
            <person name="Wang J."/>
            <person name="Li S."/>
            <person name="Zhang Y."/>
            <person name="Fang M."/>
            <person name="Ma L."/>
            <person name="Zhao Y."/>
            <person name="Jiang S."/>
        </authorList>
    </citation>
    <scope>NUCLEOTIDE SEQUENCE [LARGE SCALE GENOMIC DNA]</scope>
    <source>
        <strain evidence="1">S2</strain>
        <tissue evidence="1">Leaf</tissue>
    </source>
</reference>